<comment type="catalytic activity">
    <reaction evidence="7">
        <text>glycerol + NAD(+) = dihydroxyacetone + NADH + H(+)</text>
        <dbReference type="Rhea" id="RHEA:13769"/>
        <dbReference type="ChEBI" id="CHEBI:15378"/>
        <dbReference type="ChEBI" id="CHEBI:16016"/>
        <dbReference type="ChEBI" id="CHEBI:17754"/>
        <dbReference type="ChEBI" id="CHEBI:57540"/>
        <dbReference type="ChEBI" id="CHEBI:57945"/>
        <dbReference type="EC" id="1.1.1.6"/>
    </reaction>
</comment>
<evidence type="ECO:0000256" key="9">
    <source>
        <dbReference type="PIRSR" id="PIRSR000112-3"/>
    </source>
</evidence>
<dbReference type="GO" id="GO:0008888">
    <property type="term" value="F:glycerol dehydrogenase (NAD+) activity"/>
    <property type="evidence" value="ECO:0007669"/>
    <property type="project" value="UniProtKB-EC"/>
</dbReference>
<dbReference type="Proteomes" id="UP000273977">
    <property type="component" value="Unassembled WGS sequence"/>
</dbReference>
<proteinExistence type="predicted"/>
<dbReference type="Gene3D" id="3.40.50.1970">
    <property type="match status" value="1"/>
</dbReference>
<dbReference type="EMBL" id="RKMG01000049">
    <property type="protein sequence ID" value="RPA55905.1"/>
    <property type="molecule type" value="Genomic_DNA"/>
</dbReference>
<dbReference type="PIRSF" id="PIRSF000112">
    <property type="entry name" value="Glycerol_dehydrogenase"/>
    <property type="match status" value="1"/>
</dbReference>
<dbReference type="EC" id="1.1.1.6" evidence="5"/>
<dbReference type="InterPro" id="IPR016205">
    <property type="entry name" value="Glycerol_DH"/>
</dbReference>
<reference evidence="11 12" key="1">
    <citation type="submission" date="2018-11" db="EMBL/GenBank/DDBJ databases">
        <title>Aerococcus sp. SJQ22, whole genome shotgun sequence.</title>
        <authorList>
            <person name="Sun L."/>
            <person name="Gao X."/>
            <person name="Chen W."/>
            <person name="Huang K."/>
        </authorList>
    </citation>
    <scope>NUCLEOTIDE SEQUENCE [LARGE SCALE GENOMIC DNA]</scope>
    <source>
        <strain evidence="11 12">SJQ22</strain>
    </source>
</reference>
<feature type="binding site" evidence="8">
    <location>
        <position position="254"/>
    </location>
    <ligand>
        <name>glycerol</name>
        <dbReference type="ChEBI" id="CHEBI:17754"/>
    </ligand>
</feature>
<keyword evidence="1 8" id="KW-0479">Metal-binding</keyword>
<evidence type="ECO:0000256" key="6">
    <source>
        <dbReference type="ARBA" id="ARBA00040132"/>
    </source>
</evidence>
<comment type="cofactor">
    <cofactor evidence="8">
        <name>Zn(2+)</name>
        <dbReference type="ChEBI" id="CHEBI:29105"/>
    </cofactor>
    <text evidence="8">Binds 1 zinc ion per subunit.</text>
</comment>
<dbReference type="PANTHER" id="PTHR43616">
    <property type="entry name" value="GLYCEROL DEHYDROGENASE"/>
    <property type="match status" value="1"/>
</dbReference>
<dbReference type="CDD" id="cd08171">
    <property type="entry name" value="GlyDH-like"/>
    <property type="match status" value="1"/>
</dbReference>
<sequence length="356" mass="37993">MSLSVNLPSFTIGPDAYDEIGKYAGFAGNTVAIIGGETALAKSLDRLKPAIEKAGLTITTIEWYGGEASYGNIDRLVALEDVAKADMIFAVGGGRAIDTGKTVADNLSKPVFTFPTIASNCAPTSAVCILYYDNHESAGSYRIDAPAVHAFADTTIIAEAPEQYIWAGIGDALSKEVEASFSAQGRDLAYKNAMGVHIVQGTNERLMANGVEALAAAKKHELSPAIDNVILEILGTTSYTSVLVDHAYNGHFAHSFYYGVTVLPQGEKHLHGEIVSYGVLVVLQLAGETERLTRLRNFMIEVGLPTSLAALDITTEEDLALVLDKAMTTDHVDVSPFPIDRPMIEDAIKAVEALND</sequence>
<evidence type="ECO:0000256" key="5">
    <source>
        <dbReference type="ARBA" id="ARBA00039147"/>
    </source>
</evidence>
<keyword evidence="3 9" id="KW-0520">NAD</keyword>
<evidence type="ECO:0000256" key="1">
    <source>
        <dbReference type="ARBA" id="ARBA00022723"/>
    </source>
</evidence>
<dbReference type="SUPFAM" id="SSF56796">
    <property type="entry name" value="Dehydroquinate synthase-like"/>
    <property type="match status" value="1"/>
</dbReference>
<evidence type="ECO:0000256" key="2">
    <source>
        <dbReference type="ARBA" id="ARBA00023002"/>
    </source>
</evidence>
<evidence type="ECO:0000259" key="10">
    <source>
        <dbReference type="Pfam" id="PF00465"/>
    </source>
</evidence>
<evidence type="ECO:0000256" key="4">
    <source>
        <dbReference type="ARBA" id="ARBA00037918"/>
    </source>
</evidence>
<evidence type="ECO:0000256" key="8">
    <source>
        <dbReference type="PIRSR" id="PIRSR000112-1"/>
    </source>
</evidence>
<feature type="binding site" evidence="9">
    <location>
        <position position="125"/>
    </location>
    <ligand>
        <name>NAD(+)</name>
        <dbReference type="ChEBI" id="CHEBI:57540"/>
    </ligand>
</feature>
<feature type="domain" description="Alcohol dehydrogenase iron-type/glycerol dehydrogenase GldA" evidence="10">
    <location>
        <begin position="11"/>
        <end position="137"/>
    </location>
</feature>
<organism evidence="11 12">
    <name type="scientific">Aerococcus agrisoli</name>
    <dbReference type="NCBI Taxonomy" id="2487350"/>
    <lineage>
        <taxon>Bacteria</taxon>
        <taxon>Bacillati</taxon>
        <taxon>Bacillota</taxon>
        <taxon>Bacilli</taxon>
        <taxon>Lactobacillales</taxon>
        <taxon>Aerococcaceae</taxon>
        <taxon>Aerococcus</taxon>
    </lineage>
</organism>
<dbReference type="InterPro" id="IPR001670">
    <property type="entry name" value="ADH_Fe/GldA"/>
</dbReference>
<feature type="binding site" evidence="9">
    <location>
        <position position="131"/>
    </location>
    <ligand>
        <name>NAD(+)</name>
        <dbReference type="ChEBI" id="CHEBI:57540"/>
    </ligand>
</feature>
<dbReference type="PANTHER" id="PTHR43616:SF5">
    <property type="entry name" value="GLYCEROL DEHYDROGENASE 1"/>
    <property type="match status" value="1"/>
</dbReference>
<comment type="pathway">
    <text evidence="4">Polyol metabolism; glycerol fermentation; glycerone phosphate from glycerol (oxidative route): step 1/2.</text>
</comment>
<accession>A0A3N4G0B4</accession>
<keyword evidence="12" id="KW-1185">Reference proteome</keyword>
<protein>
    <recommendedName>
        <fullName evidence="6">Glycerol dehydrogenase</fullName>
        <ecNumber evidence="5">1.1.1.6</ecNumber>
    </recommendedName>
</protein>
<feature type="binding site" evidence="9">
    <location>
        <begin position="116"/>
        <end position="119"/>
    </location>
    <ligand>
        <name>NAD(+)</name>
        <dbReference type="ChEBI" id="CHEBI:57540"/>
    </ligand>
</feature>
<name>A0A3N4G0B4_9LACT</name>
<evidence type="ECO:0000313" key="12">
    <source>
        <dbReference type="Proteomes" id="UP000273977"/>
    </source>
</evidence>
<dbReference type="Gene3D" id="1.20.1090.10">
    <property type="entry name" value="Dehydroquinate synthase-like - alpha domain"/>
    <property type="match status" value="1"/>
</dbReference>
<feature type="binding site" evidence="8">
    <location>
        <position position="271"/>
    </location>
    <ligand>
        <name>glycerol</name>
        <dbReference type="ChEBI" id="CHEBI:17754"/>
    </ligand>
</feature>
<dbReference type="AlphaFoldDB" id="A0A3N4G0B4"/>
<dbReference type="Pfam" id="PF00465">
    <property type="entry name" value="Fe-ADH"/>
    <property type="match status" value="1"/>
</dbReference>
<dbReference type="OrthoDB" id="5198708at2"/>
<keyword evidence="8" id="KW-0862">Zinc</keyword>
<evidence type="ECO:0000313" key="11">
    <source>
        <dbReference type="EMBL" id="RPA55905.1"/>
    </source>
</evidence>
<gene>
    <name evidence="11" type="ORF">EF384_09250</name>
</gene>
<feature type="binding site" evidence="9">
    <location>
        <begin position="94"/>
        <end position="98"/>
    </location>
    <ligand>
        <name>NAD(+)</name>
        <dbReference type="ChEBI" id="CHEBI:57540"/>
    </ligand>
</feature>
<feature type="binding site" evidence="8">
    <location>
        <position position="171"/>
    </location>
    <ligand>
        <name>glycerol</name>
        <dbReference type="ChEBI" id="CHEBI:17754"/>
    </ligand>
</feature>
<comment type="caution">
    <text evidence="11">The sequence shown here is derived from an EMBL/GenBank/DDBJ whole genome shotgun (WGS) entry which is preliminary data.</text>
</comment>
<evidence type="ECO:0000256" key="3">
    <source>
        <dbReference type="ARBA" id="ARBA00023027"/>
    </source>
</evidence>
<dbReference type="GO" id="GO:0046872">
    <property type="term" value="F:metal ion binding"/>
    <property type="evidence" value="ECO:0007669"/>
    <property type="project" value="UniProtKB-KW"/>
</dbReference>
<dbReference type="RefSeq" id="WP_123781376.1">
    <property type="nucleotide sequence ID" value="NZ_RKMG01000049.1"/>
</dbReference>
<evidence type="ECO:0000256" key="7">
    <source>
        <dbReference type="ARBA" id="ARBA00049006"/>
    </source>
</evidence>
<keyword evidence="2" id="KW-0560">Oxidoreductase</keyword>